<dbReference type="RefSeq" id="WP_259429841.1">
    <property type="nucleotide sequence ID" value="NZ_CP103424.1"/>
</dbReference>
<evidence type="ECO:0000313" key="3">
    <source>
        <dbReference type="Proteomes" id="UP001059819"/>
    </source>
</evidence>
<protein>
    <submittedName>
        <fullName evidence="2">DUF4297 domain-containing protein</fullName>
    </submittedName>
</protein>
<accession>A0ABY5TXC7</accession>
<name>A0ABY5TXC7_9MOLU</name>
<sequence>MIDKYSGAISYNRYSLQTSQTLILIIDKFNETEDFLILLEHYDDIAIFPNSNKIDLNAEMYQVKTGEKEISINQLLKGKKEKESIIEKLHNHNKANYEFNVSSICLIVNFPIKDIISKAGKIDFSEITTEIQNQIINALKKKNIENIELTNFSIIKTDLTNDSHLNIAENKFIDFLCKVNPSIGIGSAKNTFKSIMDILSLKQSKEQDKYRNNNLEVITKEKGVTRKEFSNIISYANYCDPITFEYLESIVENHFPDWSINKIAVAFSMIHDSIKKMDKDYFEIFRSAIDIKENNKYEMDNFKDSTLQFISDIKCENSWNRYVVLDNYFVEVIAITILCKKGV</sequence>
<evidence type="ECO:0000313" key="2">
    <source>
        <dbReference type="EMBL" id="UWD34651.1"/>
    </source>
</evidence>
<organism evidence="2 3">
    <name type="scientific">Mycoplasma cottewii</name>
    <dbReference type="NCBI Taxonomy" id="51364"/>
    <lineage>
        <taxon>Bacteria</taxon>
        <taxon>Bacillati</taxon>
        <taxon>Mycoplasmatota</taxon>
        <taxon>Mollicutes</taxon>
        <taxon>Mycoplasmataceae</taxon>
        <taxon>Mycoplasma</taxon>
    </lineage>
</organism>
<evidence type="ECO:0000259" key="1">
    <source>
        <dbReference type="Pfam" id="PF14130"/>
    </source>
</evidence>
<dbReference type="EMBL" id="CP103424">
    <property type="protein sequence ID" value="UWD34651.1"/>
    <property type="molecule type" value="Genomic_DNA"/>
</dbReference>
<dbReference type="Pfam" id="PF14130">
    <property type="entry name" value="Cap4_nuclease"/>
    <property type="match status" value="1"/>
</dbReference>
<feature type="domain" description="CD-NTase associated protein 4-like DNA endonuclease" evidence="1">
    <location>
        <begin position="6"/>
        <end position="199"/>
    </location>
</feature>
<keyword evidence="3" id="KW-1185">Reference proteome</keyword>
<gene>
    <name evidence="2" type="ORF">NX779_02435</name>
</gene>
<dbReference type="Proteomes" id="UP001059819">
    <property type="component" value="Chromosome"/>
</dbReference>
<dbReference type="InterPro" id="IPR025382">
    <property type="entry name" value="Cap4-like_endonuclease_dom"/>
</dbReference>
<proteinExistence type="predicted"/>
<reference evidence="2" key="1">
    <citation type="submission" date="2022-08" db="EMBL/GenBank/DDBJ databases">
        <title>Complete genome sequence of Mycoplasma cottewii type strain VIS.</title>
        <authorList>
            <person name="Spergser J."/>
        </authorList>
    </citation>
    <scope>NUCLEOTIDE SEQUENCE</scope>
    <source>
        <strain evidence="2">VIS</strain>
    </source>
</reference>